<evidence type="ECO:0000256" key="1">
    <source>
        <dbReference type="SAM" id="MobiDB-lite"/>
    </source>
</evidence>
<dbReference type="Proteomes" id="UP001419268">
    <property type="component" value="Unassembled WGS sequence"/>
</dbReference>
<dbReference type="AlphaFoldDB" id="A0AAP0HYD0"/>
<feature type="compositionally biased region" description="Basic and acidic residues" evidence="1">
    <location>
        <begin position="42"/>
        <end position="51"/>
    </location>
</feature>
<sequence>MQRQRRVGLKTSKEDIAKQRLVVLQVHDCRVPSVPLGGQGEEGGRRSERKANTGALS</sequence>
<feature type="region of interest" description="Disordered" evidence="1">
    <location>
        <begin position="32"/>
        <end position="57"/>
    </location>
</feature>
<reference evidence="2 3" key="1">
    <citation type="submission" date="2024-01" db="EMBL/GenBank/DDBJ databases">
        <title>Genome assemblies of Stephania.</title>
        <authorList>
            <person name="Yang L."/>
        </authorList>
    </citation>
    <scope>NUCLEOTIDE SEQUENCE [LARGE SCALE GENOMIC DNA]</scope>
    <source>
        <strain evidence="2">JXDWG</strain>
        <tissue evidence="2">Leaf</tissue>
    </source>
</reference>
<organism evidence="2 3">
    <name type="scientific">Stephania cephalantha</name>
    <dbReference type="NCBI Taxonomy" id="152367"/>
    <lineage>
        <taxon>Eukaryota</taxon>
        <taxon>Viridiplantae</taxon>
        <taxon>Streptophyta</taxon>
        <taxon>Embryophyta</taxon>
        <taxon>Tracheophyta</taxon>
        <taxon>Spermatophyta</taxon>
        <taxon>Magnoliopsida</taxon>
        <taxon>Ranunculales</taxon>
        <taxon>Menispermaceae</taxon>
        <taxon>Menispermoideae</taxon>
        <taxon>Cissampelideae</taxon>
        <taxon>Stephania</taxon>
    </lineage>
</organism>
<name>A0AAP0HYD0_9MAGN</name>
<comment type="caution">
    <text evidence="2">The sequence shown here is derived from an EMBL/GenBank/DDBJ whole genome shotgun (WGS) entry which is preliminary data.</text>
</comment>
<evidence type="ECO:0000313" key="3">
    <source>
        <dbReference type="Proteomes" id="UP001419268"/>
    </source>
</evidence>
<accession>A0AAP0HYD0</accession>
<gene>
    <name evidence="2" type="ORF">Scep_024335</name>
</gene>
<keyword evidence="3" id="KW-1185">Reference proteome</keyword>
<proteinExistence type="predicted"/>
<dbReference type="EMBL" id="JBBNAG010000010">
    <property type="protein sequence ID" value="KAK9100905.1"/>
    <property type="molecule type" value="Genomic_DNA"/>
</dbReference>
<evidence type="ECO:0000313" key="2">
    <source>
        <dbReference type="EMBL" id="KAK9100905.1"/>
    </source>
</evidence>
<protein>
    <submittedName>
        <fullName evidence="2">Uncharacterized protein</fullName>
    </submittedName>
</protein>